<dbReference type="PROSITE" id="PS50110">
    <property type="entry name" value="RESPONSE_REGULATORY"/>
    <property type="match status" value="1"/>
</dbReference>
<evidence type="ECO:0000256" key="1">
    <source>
        <dbReference type="ARBA" id="ARBA00022553"/>
    </source>
</evidence>
<keyword evidence="5" id="KW-1185">Reference proteome</keyword>
<dbReference type="EMBL" id="JYON01000005">
    <property type="protein sequence ID" value="KJH72473.1"/>
    <property type="molecule type" value="Genomic_DNA"/>
</dbReference>
<dbReference type="STRING" id="1618023.UH38_06840"/>
<evidence type="ECO:0000313" key="4">
    <source>
        <dbReference type="EMBL" id="KJH72473.1"/>
    </source>
</evidence>
<name>A0A0D8ZUM4_9CYAN</name>
<dbReference type="AlphaFoldDB" id="A0A0D8ZUM4"/>
<evidence type="ECO:0000256" key="2">
    <source>
        <dbReference type="PROSITE-ProRule" id="PRU00169"/>
    </source>
</evidence>
<dbReference type="InterPro" id="IPR050595">
    <property type="entry name" value="Bact_response_regulator"/>
</dbReference>
<dbReference type="OrthoDB" id="508982at2"/>
<evidence type="ECO:0000313" key="5">
    <source>
        <dbReference type="Proteomes" id="UP000032452"/>
    </source>
</evidence>
<dbReference type="SMART" id="SM00448">
    <property type="entry name" value="REC"/>
    <property type="match status" value="1"/>
</dbReference>
<feature type="modified residue" description="4-aspartylphosphate" evidence="2">
    <location>
        <position position="52"/>
    </location>
</feature>
<evidence type="ECO:0000259" key="3">
    <source>
        <dbReference type="PROSITE" id="PS50110"/>
    </source>
</evidence>
<protein>
    <submittedName>
        <fullName evidence="4">Response regulator</fullName>
    </submittedName>
</protein>
<dbReference type="GO" id="GO:0000160">
    <property type="term" value="P:phosphorelay signal transduction system"/>
    <property type="evidence" value="ECO:0007669"/>
    <property type="project" value="InterPro"/>
</dbReference>
<dbReference type="Gene3D" id="3.40.50.2300">
    <property type="match status" value="1"/>
</dbReference>
<dbReference type="Pfam" id="PF00072">
    <property type="entry name" value="Response_reg"/>
    <property type="match status" value="1"/>
</dbReference>
<sequence>MSQILIVEDEARLAAFVEKGLHKYGFSTFIATDGAQALEIAQSSKVDLLLLDLGLPIKDGWQVMKELRSKGEVLPIVIMTASDDLQSKQAALQAGANDYITKPFAFNCLLECVRSQLAAAGKSATSLK</sequence>
<reference evidence="4 5" key="1">
    <citation type="submission" date="2015-02" db="EMBL/GenBank/DDBJ databases">
        <title>Draft genome of a novel marine cyanobacterium (Chroococcales) isolated from South Atlantic Ocean.</title>
        <authorList>
            <person name="Rigonato J."/>
            <person name="Alvarenga D.O."/>
            <person name="Branco L.H."/>
            <person name="Varani A.M."/>
            <person name="Brandini F.P."/>
            <person name="Fiore M.F."/>
        </authorList>
    </citation>
    <scope>NUCLEOTIDE SEQUENCE [LARGE SCALE GENOMIC DNA]</scope>
    <source>
        <strain evidence="4 5">CENA595</strain>
    </source>
</reference>
<organism evidence="4 5">
    <name type="scientific">Aliterella atlantica CENA595</name>
    <dbReference type="NCBI Taxonomy" id="1618023"/>
    <lineage>
        <taxon>Bacteria</taxon>
        <taxon>Bacillati</taxon>
        <taxon>Cyanobacteriota</taxon>
        <taxon>Cyanophyceae</taxon>
        <taxon>Chroococcidiopsidales</taxon>
        <taxon>Aliterellaceae</taxon>
        <taxon>Aliterella</taxon>
    </lineage>
</organism>
<proteinExistence type="predicted"/>
<dbReference type="PANTHER" id="PTHR44591:SF23">
    <property type="entry name" value="CHEY SUBFAMILY"/>
    <property type="match status" value="1"/>
</dbReference>
<dbReference type="PANTHER" id="PTHR44591">
    <property type="entry name" value="STRESS RESPONSE REGULATOR PROTEIN 1"/>
    <property type="match status" value="1"/>
</dbReference>
<comment type="caution">
    <text evidence="4">The sequence shown here is derived from an EMBL/GenBank/DDBJ whole genome shotgun (WGS) entry which is preliminary data.</text>
</comment>
<dbReference type="SUPFAM" id="SSF52172">
    <property type="entry name" value="CheY-like"/>
    <property type="match status" value="1"/>
</dbReference>
<accession>A0A0D8ZUM4</accession>
<dbReference type="InterPro" id="IPR011006">
    <property type="entry name" value="CheY-like_superfamily"/>
</dbReference>
<gene>
    <name evidence="4" type="ORF">UH38_06840</name>
</gene>
<keyword evidence="1 2" id="KW-0597">Phosphoprotein</keyword>
<dbReference type="InterPro" id="IPR001789">
    <property type="entry name" value="Sig_transdc_resp-reg_receiver"/>
</dbReference>
<dbReference type="Proteomes" id="UP000032452">
    <property type="component" value="Unassembled WGS sequence"/>
</dbReference>
<feature type="domain" description="Response regulatory" evidence="3">
    <location>
        <begin position="3"/>
        <end position="117"/>
    </location>
</feature>